<dbReference type="Pfam" id="PF08167">
    <property type="entry name" value="RIX1"/>
    <property type="match status" value="1"/>
</dbReference>
<comment type="subcellular location">
    <subcellularLocation>
        <location evidence="1">Nucleus</location>
    </subcellularLocation>
</comment>
<dbReference type="GO" id="GO:0006364">
    <property type="term" value="P:rRNA processing"/>
    <property type="evidence" value="ECO:0007669"/>
    <property type="project" value="TreeGrafter"/>
</dbReference>
<dbReference type="PANTHER" id="PTHR34105">
    <property type="entry name" value="PROLINE-, GLUTAMIC ACID- AND LEUCINE-RICH PROTEIN 1"/>
    <property type="match status" value="1"/>
</dbReference>
<comment type="similarity">
    <text evidence="2">Belongs to the RIX1/PELP1 family.</text>
</comment>
<protein>
    <recommendedName>
        <fullName evidence="4">Pre-rRNA-processing protein RIX1 N-terminal domain-containing protein</fullName>
    </recommendedName>
</protein>
<name>A0A0E0GSU3_ORYNI</name>
<dbReference type="STRING" id="4536.A0A0E0GSU3"/>
<reference evidence="5" key="2">
    <citation type="submission" date="2018-04" db="EMBL/GenBank/DDBJ databases">
        <title>OnivRS2 (Oryza nivara Reference Sequence Version 2).</title>
        <authorList>
            <person name="Zhang J."/>
            <person name="Kudrna D."/>
            <person name="Lee S."/>
            <person name="Talag J."/>
            <person name="Rajasekar S."/>
            <person name="Welchert J."/>
            <person name="Hsing Y.-I."/>
            <person name="Wing R.A."/>
        </authorList>
    </citation>
    <scope>NUCLEOTIDE SEQUENCE [LARGE SCALE GENOMIC DNA]</scope>
    <source>
        <strain evidence="5">SL10</strain>
    </source>
</reference>
<dbReference type="EnsemblPlants" id="ONIVA03G33330.1">
    <property type="protein sequence ID" value="ONIVA03G33330.1"/>
    <property type="gene ID" value="ONIVA03G33330"/>
</dbReference>
<dbReference type="GO" id="GO:0005634">
    <property type="term" value="C:nucleus"/>
    <property type="evidence" value="ECO:0007669"/>
    <property type="project" value="UniProtKB-SubCell"/>
</dbReference>
<feature type="domain" description="Pre-rRNA-processing protein RIX1 N-terminal" evidence="4">
    <location>
        <begin position="35"/>
        <end position="231"/>
    </location>
</feature>
<organism evidence="5">
    <name type="scientific">Oryza nivara</name>
    <name type="common">Indian wild rice</name>
    <name type="synonym">Oryza sativa f. spontanea</name>
    <dbReference type="NCBI Taxonomy" id="4536"/>
    <lineage>
        <taxon>Eukaryota</taxon>
        <taxon>Viridiplantae</taxon>
        <taxon>Streptophyta</taxon>
        <taxon>Embryophyta</taxon>
        <taxon>Tracheophyta</taxon>
        <taxon>Spermatophyta</taxon>
        <taxon>Magnoliopsida</taxon>
        <taxon>Liliopsida</taxon>
        <taxon>Poales</taxon>
        <taxon>Poaceae</taxon>
        <taxon>BOP clade</taxon>
        <taxon>Oryzoideae</taxon>
        <taxon>Oryzeae</taxon>
        <taxon>Oryzinae</taxon>
        <taxon>Oryza</taxon>
    </lineage>
</organism>
<dbReference type="eggNOG" id="ENOG502QR0U">
    <property type="taxonomic scope" value="Eukaryota"/>
</dbReference>
<dbReference type="Proteomes" id="UP000006591">
    <property type="component" value="Chromosome 3"/>
</dbReference>
<dbReference type="InterPro" id="IPR016024">
    <property type="entry name" value="ARM-type_fold"/>
</dbReference>
<evidence type="ECO:0000256" key="3">
    <source>
        <dbReference type="ARBA" id="ARBA00023242"/>
    </source>
</evidence>
<proteinExistence type="inferred from homology"/>
<dbReference type="Gramene" id="ONIVA03G33330.1">
    <property type="protein sequence ID" value="ONIVA03G33330.1"/>
    <property type="gene ID" value="ONIVA03G33330"/>
</dbReference>
<evidence type="ECO:0000256" key="1">
    <source>
        <dbReference type="ARBA" id="ARBA00004123"/>
    </source>
</evidence>
<reference evidence="5" key="1">
    <citation type="submission" date="2015-04" db="UniProtKB">
        <authorList>
            <consortium name="EnsemblPlants"/>
        </authorList>
    </citation>
    <scope>IDENTIFICATION</scope>
    <source>
        <strain evidence="5">SL10</strain>
    </source>
</reference>
<evidence type="ECO:0000259" key="4">
    <source>
        <dbReference type="Pfam" id="PF08167"/>
    </source>
</evidence>
<dbReference type="OMA" id="RHFNKVE"/>
<evidence type="ECO:0000313" key="5">
    <source>
        <dbReference type="EnsemblPlants" id="ONIVA03G33330.1"/>
    </source>
</evidence>
<dbReference type="InterPro" id="IPR012583">
    <property type="entry name" value="RIX1_N"/>
</dbReference>
<sequence length="444" mass="48902">MASHIHAAAAGDLPLTGMHDLRLRPRLLRRVLAECLPLPDPAADLQPTRSPADLARALSAVREQGLLAVEGAADPGLLEEWSAAVDAWVDRLVALLASDREHSCWVGTSFLGLTFEECSEDRFANSYFFWFEKIMKKIKVPSSNKMVSIATCTAMASLFMRLAKFSNLKDEATLLAQKVVQPLLRLLDKDGSVAEKATDLLGLIMKLFPSSVYRHFNKVESIIAAKIMSGYTGFELMPLISPGSKPPPLSGGQTTYGDWNFHSAKKFCTFAVPTISALIHCCSMMLTTSYPIQVNIPVPAVVTFIQRVLLTDVTFHKSSLVQQDTPSCHLSFSEILELHSSFLDFLGAIIKGMRSSLLPHAGSVVMLITEYFKGAKLPAVRRKLYTIVRLLMSSMGVGRLPLNFTFKSILLISAISSFERRQLVDTPHSALLLKAISHDFPCCF</sequence>
<evidence type="ECO:0000313" key="6">
    <source>
        <dbReference type="Proteomes" id="UP000006591"/>
    </source>
</evidence>
<accession>A0A0E0GSU3</accession>
<dbReference type="AlphaFoldDB" id="A0A0E0GSU3"/>
<keyword evidence="3" id="KW-0539">Nucleus</keyword>
<dbReference type="PANTHER" id="PTHR34105:SF1">
    <property type="entry name" value="PROLINE-, GLUTAMIC ACID- AND LEUCINE-RICH PROTEIN 1"/>
    <property type="match status" value="1"/>
</dbReference>
<dbReference type="SUPFAM" id="SSF48371">
    <property type="entry name" value="ARM repeat"/>
    <property type="match status" value="1"/>
</dbReference>
<evidence type="ECO:0000256" key="2">
    <source>
        <dbReference type="ARBA" id="ARBA00010511"/>
    </source>
</evidence>
<keyword evidence="6" id="KW-1185">Reference proteome</keyword>